<dbReference type="Proteomes" id="UP000324222">
    <property type="component" value="Unassembled WGS sequence"/>
</dbReference>
<keyword evidence="2" id="KW-1185">Reference proteome</keyword>
<evidence type="ECO:0000313" key="2">
    <source>
        <dbReference type="Proteomes" id="UP000324222"/>
    </source>
</evidence>
<sequence length="72" mass="8051">MQMLMLIAAKLLIANPKDLFYTKVLNDSTAERLATNYTGTVNSDALFIPPTEENLGLTKPLVVTQKRAQVEW</sequence>
<reference evidence="1 2" key="1">
    <citation type="submission" date="2019-05" db="EMBL/GenBank/DDBJ databases">
        <title>Another draft genome of Portunus trituberculatus and its Hox gene families provides insights of decapod evolution.</title>
        <authorList>
            <person name="Jeong J.-H."/>
            <person name="Song I."/>
            <person name="Kim S."/>
            <person name="Choi T."/>
            <person name="Kim D."/>
            <person name="Ryu S."/>
            <person name="Kim W."/>
        </authorList>
    </citation>
    <scope>NUCLEOTIDE SEQUENCE [LARGE SCALE GENOMIC DNA]</scope>
    <source>
        <tissue evidence="1">Muscle</tissue>
    </source>
</reference>
<gene>
    <name evidence="1" type="ORF">E2C01_064892</name>
</gene>
<dbReference type="EMBL" id="VSRR010031474">
    <property type="protein sequence ID" value="MPC70637.1"/>
    <property type="molecule type" value="Genomic_DNA"/>
</dbReference>
<organism evidence="1 2">
    <name type="scientific">Portunus trituberculatus</name>
    <name type="common">Swimming crab</name>
    <name type="synonym">Neptunus trituberculatus</name>
    <dbReference type="NCBI Taxonomy" id="210409"/>
    <lineage>
        <taxon>Eukaryota</taxon>
        <taxon>Metazoa</taxon>
        <taxon>Ecdysozoa</taxon>
        <taxon>Arthropoda</taxon>
        <taxon>Crustacea</taxon>
        <taxon>Multicrustacea</taxon>
        <taxon>Malacostraca</taxon>
        <taxon>Eumalacostraca</taxon>
        <taxon>Eucarida</taxon>
        <taxon>Decapoda</taxon>
        <taxon>Pleocyemata</taxon>
        <taxon>Brachyura</taxon>
        <taxon>Eubrachyura</taxon>
        <taxon>Portunoidea</taxon>
        <taxon>Portunidae</taxon>
        <taxon>Portuninae</taxon>
        <taxon>Portunus</taxon>
    </lineage>
</organism>
<name>A0A5B7HN61_PORTR</name>
<accession>A0A5B7HN61</accession>
<proteinExistence type="predicted"/>
<protein>
    <submittedName>
        <fullName evidence="1">Uncharacterized protein</fullName>
    </submittedName>
</protein>
<comment type="caution">
    <text evidence="1">The sequence shown here is derived from an EMBL/GenBank/DDBJ whole genome shotgun (WGS) entry which is preliminary data.</text>
</comment>
<evidence type="ECO:0000313" key="1">
    <source>
        <dbReference type="EMBL" id="MPC70637.1"/>
    </source>
</evidence>
<dbReference type="AlphaFoldDB" id="A0A5B7HN61"/>